<accession>A0A9Q4P9L8</accession>
<name>A0A9Q4P9L8_BACFG</name>
<dbReference type="Proteomes" id="UP001079672">
    <property type="component" value="Unassembled WGS sequence"/>
</dbReference>
<dbReference type="EMBL" id="JAPTZU010000004">
    <property type="protein sequence ID" value="MCZ2687577.1"/>
    <property type="molecule type" value="Genomic_DNA"/>
</dbReference>
<proteinExistence type="predicted"/>
<gene>
    <name evidence="1" type="ORF">O1433_08685</name>
</gene>
<dbReference type="AlphaFoldDB" id="A0A9Q4P9L8"/>
<evidence type="ECO:0000313" key="1">
    <source>
        <dbReference type="EMBL" id="MCZ2687577.1"/>
    </source>
</evidence>
<organism evidence="1 2">
    <name type="scientific">Bacteroides fragilis</name>
    <dbReference type="NCBI Taxonomy" id="817"/>
    <lineage>
        <taxon>Bacteria</taxon>
        <taxon>Pseudomonadati</taxon>
        <taxon>Bacteroidota</taxon>
        <taxon>Bacteroidia</taxon>
        <taxon>Bacteroidales</taxon>
        <taxon>Bacteroidaceae</taxon>
        <taxon>Bacteroides</taxon>
    </lineage>
</organism>
<comment type="caution">
    <text evidence="1">The sequence shown here is derived from an EMBL/GenBank/DDBJ whole genome shotgun (WGS) entry which is preliminary data.</text>
</comment>
<reference evidence="1" key="1">
    <citation type="submission" date="2022-12" db="EMBL/GenBank/DDBJ databases">
        <title>Development of a Multilocus Sequence Typing Scheme for Bacteroides fragilis Based on Whole Genome Sequencing Data and Clinical Application.</title>
        <authorList>
            <person name="Nielsen F.D."/>
            <person name="Justesen U.S."/>
        </authorList>
    </citation>
    <scope>NUCLEOTIDE SEQUENCE</scope>
    <source>
        <strain evidence="1">BF_AM_ODE_DK_2015_4</strain>
    </source>
</reference>
<evidence type="ECO:0000313" key="2">
    <source>
        <dbReference type="Proteomes" id="UP001079672"/>
    </source>
</evidence>
<dbReference type="RefSeq" id="WP_269095185.1">
    <property type="nucleotide sequence ID" value="NZ_JAPTZU010000004.1"/>
</dbReference>
<protein>
    <submittedName>
        <fullName evidence="1">Uncharacterized protein</fullName>
    </submittedName>
</protein>
<sequence>MVNRSDNQPDGQPLQRWCGRLADQPTRRIKGCLSGGMIRQPIIFLFVRQAMQSAGLCHVWSDRRSANQTDNTSVGWLFSQPFHVRSRPLEPRRSQTMNFPSFSFFICGVDSKVSFVNKLHHGKRNTLYRLFHAKRRSGKNNADRAGGKLPALCERDECGGGGLRLPATQHCRDEKT</sequence>